<evidence type="ECO:0000256" key="6">
    <source>
        <dbReference type="ARBA" id="ARBA00023128"/>
    </source>
</evidence>
<evidence type="ECO:0000259" key="11">
    <source>
        <dbReference type="PROSITE" id="PS51352"/>
    </source>
</evidence>
<evidence type="ECO:0000256" key="3">
    <source>
        <dbReference type="ARBA" id="ARBA00022723"/>
    </source>
</evidence>
<keyword evidence="3 9" id="KW-0479">Metal-binding</keyword>
<feature type="disulfide bond" description="Redox-active" evidence="10">
    <location>
        <begin position="124"/>
        <end position="128"/>
    </location>
</feature>
<dbReference type="InParanoid" id="A0A067MQQ6"/>
<dbReference type="Pfam" id="PF02630">
    <property type="entry name" value="SCO1-SenC"/>
    <property type="match status" value="1"/>
</dbReference>
<name>A0A067MQQ6_BOTB1</name>
<dbReference type="SUPFAM" id="SSF52833">
    <property type="entry name" value="Thioredoxin-like"/>
    <property type="match status" value="1"/>
</dbReference>
<protein>
    <recommendedName>
        <fullName evidence="11">Thioredoxin domain-containing protein</fullName>
    </recommendedName>
</protein>
<dbReference type="STRING" id="930990.A0A067MQQ6"/>
<keyword evidence="5 9" id="KW-0186">Copper</keyword>
<feature type="binding site" evidence="9">
    <location>
        <position position="128"/>
    </location>
    <ligand>
        <name>Cu cation</name>
        <dbReference type="ChEBI" id="CHEBI:23378"/>
    </ligand>
</feature>
<keyword evidence="7" id="KW-0472">Membrane</keyword>
<dbReference type="GO" id="GO:0005507">
    <property type="term" value="F:copper ion binding"/>
    <property type="evidence" value="ECO:0007669"/>
    <property type="project" value="InterPro"/>
</dbReference>
<sequence>MSMLRLLRSTPRSLTRRLALAPASCPAFPRPRPYSTQGTRDQTPLGPSWRAGALFIATGLGLVWYFKSEKAKQIERKEQELAKASYGKARIGGPFSLITHDGKPFTQNDLVGKWSLIYFGFTHCPDICPEELDKMSEVVDAIDATFGQVVQPIFITCDPARDTPEQVAAYVKDFHPRLLGLTGAYDNIKAACKAYRVYFSTPPNTKPGDDYLVDHSIFFYLMDPQGEFVDAYGKSTTEAEVREKVAEAIKSWKPASSKSSS</sequence>
<dbReference type="GO" id="GO:0033617">
    <property type="term" value="P:mitochondrial respiratory chain complex IV assembly"/>
    <property type="evidence" value="ECO:0007669"/>
    <property type="project" value="TreeGrafter"/>
</dbReference>
<dbReference type="InterPro" id="IPR013766">
    <property type="entry name" value="Thioredoxin_domain"/>
</dbReference>
<evidence type="ECO:0000256" key="10">
    <source>
        <dbReference type="PIRSR" id="PIRSR603782-2"/>
    </source>
</evidence>
<feature type="binding site" evidence="9">
    <location>
        <position position="215"/>
    </location>
    <ligand>
        <name>Cu cation</name>
        <dbReference type="ChEBI" id="CHEBI:23378"/>
    </ligand>
</feature>
<dbReference type="InterPro" id="IPR017276">
    <property type="entry name" value="Synth_of_cyt-c-oxidase_Sco1/2"/>
</dbReference>
<proteinExistence type="inferred from homology"/>
<dbReference type="OrthoDB" id="270009at2759"/>
<evidence type="ECO:0000256" key="2">
    <source>
        <dbReference type="ARBA" id="ARBA00010996"/>
    </source>
</evidence>
<dbReference type="PROSITE" id="PS51352">
    <property type="entry name" value="THIOREDOXIN_2"/>
    <property type="match status" value="1"/>
</dbReference>
<dbReference type="GO" id="GO:0006878">
    <property type="term" value="P:intracellular copper ion homeostasis"/>
    <property type="evidence" value="ECO:0007669"/>
    <property type="project" value="UniProtKB-UniRule"/>
</dbReference>
<dbReference type="Proteomes" id="UP000027195">
    <property type="component" value="Unassembled WGS sequence"/>
</dbReference>
<dbReference type="Gene3D" id="3.40.30.10">
    <property type="entry name" value="Glutaredoxin"/>
    <property type="match status" value="1"/>
</dbReference>
<dbReference type="InterPro" id="IPR036249">
    <property type="entry name" value="Thioredoxin-like_sf"/>
</dbReference>
<evidence type="ECO:0000256" key="4">
    <source>
        <dbReference type="ARBA" id="ARBA00022792"/>
    </source>
</evidence>
<keyword evidence="10" id="KW-1015">Disulfide bond</keyword>
<evidence type="ECO:0000256" key="1">
    <source>
        <dbReference type="ARBA" id="ARBA00004273"/>
    </source>
</evidence>
<comment type="similarity">
    <text evidence="2 8">Belongs to the SCO1/2 family.</text>
</comment>
<accession>A0A067MQQ6</accession>
<dbReference type="FunFam" id="3.40.30.10:FF:000013">
    <property type="entry name" value="Blast:Protein SCO1 homolog, mitochondrial"/>
    <property type="match status" value="1"/>
</dbReference>
<dbReference type="AlphaFoldDB" id="A0A067MQQ6"/>
<evidence type="ECO:0000256" key="5">
    <source>
        <dbReference type="ARBA" id="ARBA00023008"/>
    </source>
</evidence>
<comment type="subcellular location">
    <subcellularLocation>
        <location evidence="1 8">Mitochondrion inner membrane</location>
    </subcellularLocation>
</comment>
<dbReference type="EMBL" id="KL198039">
    <property type="protein sequence ID" value="KDQ14207.1"/>
    <property type="molecule type" value="Genomic_DNA"/>
</dbReference>
<keyword evidence="4 8" id="KW-0999">Mitochondrion inner membrane</keyword>
<evidence type="ECO:0000256" key="9">
    <source>
        <dbReference type="PIRSR" id="PIRSR037736-1"/>
    </source>
</evidence>
<feature type="binding site" evidence="9">
    <location>
        <position position="124"/>
    </location>
    <ligand>
        <name>Cu cation</name>
        <dbReference type="ChEBI" id="CHEBI:23378"/>
    </ligand>
</feature>
<reference evidence="13" key="1">
    <citation type="journal article" date="2014" name="Proc. Natl. Acad. Sci. U.S.A.">
        <title>Extensive sampling of basidiomycete genomes demonstrates inadequacy of the white-rot/brown-rot paradigm for wood decay fungi.</title>
        <authorList>
            <person name="Riley R."/>
            <person name="Salamov A.A."/>
            <person name="Brown D.W."/>
            <person name="Nagy L.G."/>
            <person name="Floudas D."/>
            <person name="Held B.W."/>
            <person name="Levasseur A."/>
            <person name="Lombard V."/>
            <person name="Morin E."/>
            <person name="Otillar R."/>
            <person name="Lindquist E.A."/>
            <person name="Sun H."/>
            <person name="LaButti K.M."/>
            <person name="Schmutz J."/>
            <person name="Jabbour D."/>
            <person name="Luo H."/>
            <person name="Baker S.E."/>
            <person name="Pisabarro A.G."/>
            <person name="Walton J.D."/>
            <person name="Blanchette R.A."/>
            <person name="Henrissat B."/>
            <person name="Martin F."/>
            <person name="Cullen D."/>
            <person name="Hibbett D.S."/>
            <person name="Grigoriev I.V."/>
        </authorList>
    </citation>
    <scope>NUCLEOTIDE SEQUENCE [LARGE SCALE GENOMIC DNA]</scope>
    <source>
        <strain evidence="13">FD-172 SS1</strain>
    </source>
</reference>
<dbReference type="PANTHER" id="PTHR12151:SF5">
    <property type="entry name" value="AT19154P"/>
    <property type="match status" value="1"/>
</dbReference>
<evidence type="ECO:0000313" key="13">
    <source>
        <dbReference type="Proteomes" id="UP000027195"/>
    </source>
</evidence>
<keyword evidence="13" id="KW-1185">Reference proteome</keyword>
<evidence type="ECO:0000256" key="7">
    <source>
        <dbReference type="ARBA" id="ARBA00023136"/>
    </source>
</evidence>
<feature type="domain" description="Thioredoxin" evidence="11">
    <location>
        <begin position="86"/>
        <end position="250"/>
    </location>
</feature>
<evidence type="ECO:0000313" key="12">
    <source>
        <dbReference type="EMBL" id="KDQ14207.1"/>
    </source>
</evidence>
<dbReference type="FunCoup" id="A0A067MQQ6">
    <property type="interactions" value="191"/>
</dbReference>
<dbReference type="HOGENOM" id="CLU_050131_0_3_1"/>
<evidence type="ECO:0000256" key="8">
    <source>
        <dbReference type="PIRNR" id="PIRNR037736"/>
    </source>
</evidence>
<dbReference type="InterPro" id="IPR003782">
    <property type="entry name" value="SCO1/SenC"/>
</dbReference>
<organism evidence="12 13">
    <name type="scientific">Botryobasidium botryosum (strain FD-172 SS1)</name>
    <dbReference type="NCBI Taxonomy" id="930990"/>
    <lineage>
        <taxon>Eukaryota</taxon>
        <taxon>Fungi</taxon>
        <taxon>Dikarya</taxon>
        <taxon>Basidiomycota</taxon>
        <taxon>Agaricomycotina</taxon>
        <taxon>Agaricomycetes</taxon>
        <taxon>Cantharellales</taxon>
        <taxon>Botryobasidiaceae</taxon>
        <taxon>Botryobasidium</taxon>
    </lineage>
</organism>
<dbReference type="CDD" id="cd02968">
    <property type="entry name" value="SCO"/>
    <property type="match status" value="1"/>
</dbReference>
<dbReference type="PIRSF" id="PIRSF037736">
    <property type="entry name" value="SCO1"/>
    <property type="match status" value="1"/>
</dbReference>
<dbReference type="GO" id="GO:0005743">
    <property type="term" value="C:mitochondrial inner membrane"/>
    <property type="evidence" value="ECO:0007669"/>
    <property type="project" value="UniProtKB-SubCell"/>
</dbReference>
<dbReference type="GO" id="GO:0016531">
    <property type="term" value="F:copper chaperone activity"/>
    <property type="evidence" value="ECO:0007669"/>
    <property type="project" value="InterPro"/>
</dbReference>
<gene>
    <name evidence="12" type="ORF">BOTBODRAFT_32993</name>
</gene>
<keyword evidence="6 8" id="KW-0496">Mitochondrion</keyword>
<dbReference type="PANTHER" id="PTHR12151">
    <property type="entry name" value="ELECTRON TRANSPORT PROTIN SCO1/SENC FAMILY MEMBER"/>
    <property type="match status" value="1"/>
</dbReference>